<sequence>MAKKKATSTSGLVTGGADVKDDAPVEQPVASTVQLVPVAGDSVATEAREALLKAIASEAKEVTVRHAGHASEQLEGLARAFALVVSGPAAVTTGAPEGRSARYSFYTPDGVTSAAPPEGMHFNEISGTLSGEIPATPLERQWSSDGAVSGG</sequence>
<dbReference type="EMBL" id="CP108264">
    <property type="protein sequence ID" value="WTU77903.1"/>
    <property type="molecule type" value="Genomic_DNA"/>
</dbReference>
<gene>
    <name evidence="2" type="ORF">OG327_33930</name>
</gene>
<protein>
    <submittedName>
        <fullName evidence="2">Uncharacterized protein</fullName>
    </submittedName>
</protein>
<evidence type="ECO:0000313" key="2">
    <source>
        <dbReference type="EMBL" id="WTU77903.1"/>
    </source>
</evidence>
<feature type="region of interest" description="Disordered" evidence="1">
    <location>
        <begin position="1"/>
        <end position="23"/>
    </location>
</feature>
<reference evidence="2" key="1">
    <citation type="submission" date="2022-10" db="EMBL/GenBank/DDBJ databases">
        <title>The complete genomes of actinobacterial strains from the NBC collection.</title>
        <authorList>
            <person name="Joergensen T.S."/>
            <person name="Alvarez Arevalo M."/>
            <person name="Sterndorff E.B."/>
            <person name="Faurdal D."/>
            <person name="Vuksanovic O."/>
            <person name="Mourched A.-S."/>
            <person name="Charusanti P."/>
            <person name="Shaw S."/>
            <person name="Blin K."/>
            <person name="Weber T."/>
        </authorList>
    </citation>
    <scope>NUCLEOTIDE SEQUENCE</scope>
    <source>
        <strain evidence="2">NBC_00049</strain>
    </source>
</reference>
<feature type="region of interest" description="Disordered" evidence="1">
    <location>
        <begin position="125"/>
        <end position="151"/>
    </location>
</feature>
<evidence type="ECO:0000256" key="1">
    <source>
        <dbReference type="SAM" id="MobiDB-lite"/>
    </source>
</evidence>
<feature type="compositionally biased region" description="Polar residues" evidence="1">
    <location>
        <begin position="141"/>
        <end position="151"/>
    </location>
</feature>
<proteinExistence type="predicted"/>
<dbReference type="AlphaFoldDB" id="A0AAU2K1G4"/>
<organism evidence="2">
    <name type="scientific">Streptomyces sp. NBC_00049</name>
    <dbReference type="NCBI Taxonomy" id="2903617"/>
    <lineage>
        <taxon>Bacteria</taxon>
        <taxon>Bacillati</taxon>
        <taxon>Actinomycetota</taxon>
        <taxon>Actinomycetes</taxon>
        <taxon>Kitasatosporales</taxon>
        <taxon>Streptomycetaceae</taxon>
        <taxon>Streptomyces</taxon>
    </lineage>
</organism>
<accession>A0AAU2K1G4</accession>
<name>A0AAU2K1G4_9ACTN</name>